<dbReference type="SMART" id="SM00091">
    <property type="entry name" value="PAS"/>
    <property type="match status" value="1"/>
</dbReference>
<dbReference type="Proteomes" id="UP001501161">
    <property type="component" value="Unassembled WGS sequence"/>
</dbReference>
<dbReference type="InterPro" id="IPR036097">
    <property type="entry name" value="HisK_dim/P_sf"/>
</dbReference>
<dbReference type="InterPro" id="IPR005467">
    <property type="entry name" value="His_kinase_dom"/>
</dbReference>
<evidence type="ECO:0000256" key="6">
    <source>
        <dbReference type="ARBA" id="ARBA00022777"/>
    </source>
</evidence>
<dbReference type="SUPFAM" id="SSF47384">
    <property type="entry name" value="Homodimeric domain of signal transducing histidine kinase"/>
    <property type="match status" value="1"/>
</dbReference>
<evidence type="ECO:0000259" key="8">
    <source>
        <dbReference type="PROSITE" id="PS50109"/>
    </source>
</evidence>
<dbReference type="PRINTS" id="PR00344">
    <property type="entry name" value="BCTRLSENSOR"/>
</dbReference>
<name>A0ABN2XP03_9ACTN</name>
<dbReference type="Gene3D" id="3.30.565.10">
    <property type="entry name" value="Histidine kinase-like ATPase, C-terminal domain"/>
    <property type="match status" value="1"/>
</dbReference>
<dbReference type="InterPro" id="IPR003661">
    <property type="entry name" value="HisK_dim/P_dom"/>
</dbReference>
<dbReference type="Pfam" id="PF00512">
    <property type="entry name" value="HisKA"/>
    <property type="match status" value="1"/>
</dbReference>
<dbReference type="SUPFAM" id="SSF55874">
    <property type="entry name" value="ATPase domain of HSP90 chaperone/DNA topoisomerase II/histidine kinase"/>
    <property type="match status" value="1"/>
</dbReference>
<evidence type="ECO:0000313" key="11">
    <source>
        <dbReference type="EMBL" id="GAA2114118.1"/>
    </source>
</evidence>
<evidence type="ECO:0000256" key="1">
    <source>
        <dbReference type="ARBA" id="ARBA00000085"/>
    </source>
</evidence>
<dbReference type="InterPro" id="IPR050736">
    <property type="entry name" value="Sensor_HK_Regulatory"/>
</dbReference>
<protein>
    <recommendedName>
        <fullName evidence="3">histidine kinase</fullName>
        <ecNumber evidence="3">2.7.13.3</ecNumber>
    </recommendedName>
</protein>
<dbReference type="CDD" id="cd00130">
    <property type="entry name" value="PAS"/>
    <property type="match status" value="1"/>
</dbReference>
<comment type="subcellular location">
    <subcellularLocation>
        <location evidence="2">Cell membrane</location>
    </subcellularLocation>
</comment>
<dbReference type="PANTHER" id="PTHR43711">
    <property type="entry name" value="TWO-COMPONENT HISTIDINE KINASE"/>
    <property type="match status" value="1"/>
</dbReference>
<evidence type="ECO:0000256" key="2">
    <source>
        <dbReference type="ARBA" id="ARBA00004236"/>
    </source>
</evidence>
<evidence type="ECO:0000256" key="3">
    <source>
        <dbReference type="ARBA" id="ARBA00012438"/>
    </source>
</evidence>
<dbReference type="InterPro" id="IPR036890">
    <property type="entry name" value="HATPase_C_sf"/>
</dbReference>
<keyword evidence="7" id="KW-0902">Two-component regulatory system</keyword>
<dbReference type="EMBL" id="BAAAMQ010000015">
    <property type="protein sequence ID" value="GAA2114118.1"/>
    <property type="molecule type" value="Genomic_DNA"/>
</dbReference>
<dbReference type="InterPro" id="IPR035965">
    <property type="entry name" value="PAS-like_dom_sf"/>
</dbReference>
<dbReference type="NCBIfam" id="TIGR00229">
    <property type="entry name" value="sensory_box"/>
    <property type="match status" value="1"/>
</dbReference>
<reference evidence="11 12" key="1">
    <citation type="journal article" date="2019" name="Int. J. Syst. Evol. Microbiol.">
        <title>The Global Catalogue of Microorganisms (GCM) 10K type strain sequencing project: providing services to taxonomists for standard genome sequencing and annotation.</title>
        <authorList>
            <consortium name="The Broad Institute Genomics Platform"/>
            <consortium name="The Broad Institute Genome Sequencing Center for Infectious Disease"/>
            <person name="Wu L."/>
            <person name="Ma J."/>
        </authorList>
    </citation>
    <scope>NUCLEOTIDE SEQUENCE [LARGE SCALE GENOMIC DNA]</scope>
    <source>
        <strain evidence="11 12">JCM 13813</strain>
    </source>
</reference>
<evidence type="ECO:0000256" key="5">
    <source>
        <dbReference type="ARBA" id="ARBA00022679"/>
    </source>
</evidence>
<dbReference type="InterPro" id="IPR013767">
    <property type="entry name" value="PAS_fold"/>
</dbReference>
<feature type="domain" description="PAC" evidence="10">
    <location>
        <begin position="85"/>
        <end position="137"/>
    </location>
</feature>
<accession>A0ABN2XP03</accession>
<keyword evidence="6" id="KW-0418">Kinase</keyword>
<comment type="caution">
    <text evidence="11">The sequence shown here is derived from an EMBL/GenBank/DDBJ whole genome shotgun (WGS) entry which is preliminary data.</text>
</comment>
<gene>
    <name evidence="11" type="ORF">GCM10009726_32120</name>
</gene>
<dbReference type="Gene3D" id="3.30.450.20">
    <property type="entry name" value="PAS domain"/>
    <property type="match status" value="2"/>
</dbReference>
<dbReference type="SMART" id="SM00387">
    <property type="entry name" value="HATPase_c"/>
    <property type="match status" value="1"/>
</dbReference>
<sequence>MGAPQVREPDHDDLWHVTMEHSPVGMAMVSISGNVVTANAALCEMVGFRADVLSRMNIRDLTHPDDLAADLRLVARCLAGETNSYRVTRRYVRADGSTLVVELSVALMRAPSGSPVRFVLQFLDLTDRQTFIERLGAAEATVESQQRKVDAVFGTVAVGLLLVDADGSYAGYNSHHRDFMDLAYPDGHVGRAGQTGHLYDFEQSRALTSEEMPAVRAVAGEEFDDVLIWIGADPRTRRALSVSARSIRDGSGVLTGAALAFQDVTELMRAIRAKDEFVGTVSHELRTPLTSAMAYLELIDESSEASPRLHQQVTAVRRNVTRLSRLIADLLLATRVGVGSTLVEPYLLDAVTVVAEALDAARVEAAVAGVTLEIELPDRLDARVDGLRLRQLVDNLVANAIGFTPRGGHVAVTLTTQVDHLVLVVSDDGAGIDAADLDAVFERFYRGANARSLGVPGTGLGLTIVRAIVDAHHGEVGLTSAPGRGTTVRVVLPV</sequence>
<dbReference type="Pfam" id="PF00989">
    <property type="entry name" value="PAS"/>
    <property type="match status" value="1"/>
</dbReference>
<dbReference type="PROSITE" id="PS50113">
    <property type="entry name" value="PAC"/>
    <property type="match status" value="1"/>
</dbReference>
<evidence type="ECO:0000256" key="4">
    <source>
        <dbReference type="ARBA" id="ARBA00022553"/>
    </source>
</evidence>
<dbReference type="InterPro" id="IPR003594">
    <property type="entry name" value="HATPase_dom"/>
</dbReference>
<organism evidence="11 12">
    <name type="scientific">Nocardioides furvisabuli</name>
    <dbReference type="NCBI Taxonomy" id="375542"/>
    <lineage>
        <taxon>Bacteria</taxon>
        <taxon>Bacillati</taxon>
        <taxon>Actinomycetota</taxon>
        <taxon>Actinomycetes</taxon>
        <taxon>Propionibacteriales</taxon>
        <taxon>Nocardioidaceae</taxon>
        <taxon>Nocardioides</taxon>
    </lineage>
</organism>
<dbReference type="PANTHER" id="PTHR43711:SF1">
    <property type="entry name" value="HISTIDINE KINASE 1"/>
    <property type="match status" value="1"/>
</dbReference>
<dbReference type="SMART" id="SM00086">
    <property type="entry name" value="PAC"/>
    <property type="match status" value="2"/>
</dbReference>
<dbReference type="SUPFAM" id="SSF55785">
    <property type="entry name" value="PYP-like sensor domain (PAS domain)"/>
    <property type="match status" value="2"/>
</dbReference>
<dbReference type="EC" id="2.7.13.3" evidence="3"/>
<keyword evidence="4" id="KW-0597">Phosphoprotein</keyword>
<evidence type="ECO:0000313" key="12">
    <source>
        <dbReference type="Proteomes" id="UP001501161"/>
    </source>
</evidence>
<evidence type="ECO:0000256" key="7">
    <source>
        <dbReference type="ARBA" id="ARBA00023012"/>
    </source>
</evidence>
<dbReference type="InterPro" id="IPR000700">
    <property type="entry name" value="PAS-assoc_C"/>
</dbReference>
<dbReference type="Gene3D" id="1.10.287.130">
    <property type="match status" value="1"/>
</dbReference>
<dbReference type="InterPro" id="IPR000014">
    <property type="entry name" value="PAS"/>
</dbReference>
<dbReference type="InterPro" id="IPR001610">
    <property type="entry name" value="PAC"/>
</dbReference>
<dbReference type="CDD" id="cd00075">
    <property type="entry name" value="HATPase"/>
    <property type="match status" value="1"/>
</dbReference>
<proteinExistence type="predicted"/>
<keyword evidence="12" id="KW-1185">Reference proteome</keyword>
<comment type="catalytic activity">
    <reaction evidence="1">
        <text>ATP + protein L-histidine = ADP + protein N-phospho-L-histidine.</text>
        <dbReference type="EC" id="2.7.13.3"/>
    </reaction>
</comment>
<feature type="domain" description="PAS" evidence="9">
    <location>
        <begin position="19"/>
        <end position="81"/>
    </location>
</feature>
<feature type="domain" description="Histidine kinase" evidence="8">
    <location>
        <begin position="280"/>
        <end position="494"/>
    </location>
</feature>
<evidence type="ECO:0000259" key="9">
    <source>
        <dbReference type="PROSITE" id="PS50112"/>
    </source>
</evidence>
<dbReference type="PROSITE" id="PS50109">
    <property type="entry name" value="HIS_KIN"/>
    <property type="match status" value="1"/>
</dbReference>
<dbReference type="PROSITE" id="PS50112">
    <property type="entry name" value="PAS"/>
    <property type="match status" value="1"/>
</dbReference>
<dbReference type="InterPro" id="IPR004358">
    <property type="entry name" value="Sig_transdc_His_kin-like_C"/>
</dbReference>
<evidence type="ECO:0000259" key="10">
    <source>
        <dbReference type="PROSITE" id="PS50113"/>
    </source>
</evidence>
<dbReference type="SMART" id="SM00388">
    <property type="entry name" value="HisKA"/>
    <property type="match status" value="1"/>
</dbReference>
<dbReference type="CDD" id="cd00082">
    <property type="entry name" value="HisKA"/>
    <property type="match status" value="1"/>
</dbReference>
<dbReference type="Pfam" id="PF02518">
    <property type="entry name" value="HATPase_c"/>
    <property type="match status" value="1"/>
</dbReference>
<keyword evidence="5" id="KW-0808">Transferase</keyword>